<reference evidence="1" key="1">
    <citation type="submission" date="2023-07" db="EMBL/GenBank/DDBJ databases">
        <title>Sequencing the genomes of 1000 actinobacteria strains.</title>
        <authorList>
            <person name="Klenk H.-P."/>
        </authorList>
    </citation>
    <scope>NUCLEOTIDE SEQUENCE</scope>
    <source>
        <strain evidence="1">DSM 45977</strain>
    </source>
</reference>
<dbReference type="InterPro" id="IPR029058">
    <property type="entry name" value="AB_hydrolase_fold"/>
</dbReference>
<dbReference type="RefSeq" id="WP_310268326.1">
    <property type="nucleotide sequence ID" value="NZ_JAVDXW010000001.1"/>
</dbReference>
<gene>
    <name evidence="1" type="ORF">JOF55_000288</name>
</gene>
<evidence type="ECO:0000313" key="2">
    <source>
        <dbReference type="Proteomes" id="UP001180845"/>
    </source>
</evidence>
<dbReference type="EMBL" id="JAVDXW010000001">
    <property type="protein sequence ID" value="MDR7300107.1"/>
    <property type="molecule type" value="Genomic_DNA"/>
</dbReference>
<protein>
    <submittedName>
        <fullName evidence="1">Pimeloyl-ACP methyl ester carboxylesterase</fullName>
    </submittedName>
</protein>
<dbReference type="Gene3D" id="3.40.50.1820">
    <property type="entry name" value="alpha/beta hydrolase"/>
    <property type="match status" value="1"/>
</dbReference>
<accession>A0AAE3Z846</accession>
<sequence length="265" mass="28777">MAAMSTDPPDEYLVRHVPTPQGRIRSRTLGHRREHAPPVVSLMGMGVSDYLIPAVHAHTGWTQAHLVDLPGLAGSGPATHPLDVAGYARSIGSWLDAADLPPVVLIGNSSSTQVAAHVAAMRPHQVCVLVLASPTVDPKARSWPRILFFWNKDSQYPLPGLQQQHTPEWARAGVRQFVHLISAHLGDRLEEVIGEVRCPVLVLRGEHDKLSTESWARRLAGLAADGRFAAMPGPHSFVWTAPAAWCEPIRQAAARECGFPNDAQS</sequence>
<name>A0AAE3Z846_9ACTN</name>
<dbReference type="InterPro" id="IPR050266">
    <property type="entry name" value="AB_hydrolase_sf"/>
</dbReference>
<dbReference type="AlphaFoldDB" id="A0AAE3Z846"/>
<keyword evidence="2" id="KW-1185">Reference proteome</keyword>
<dbReference type="Proteomes" id="UP001180845">
    <property type="component" value="Unassembled WGS sequence"/>
</dbReference>
<dbReference type="PANTHER" id="PTHR43798">
    <property type="entry name" value="MONOACYLGLYCEROL LIPASE"/>
    <property type="match status" value="1"/>
</dbReference>
<organism evidence="1 2">
    <name type="scientific">Haloactinomyces albus</name>
    <dbReference type="NCBI Taxonomy" id="1352928"/>
    <lineage>
        <taxon>Bacteria</taxon>
        <taxon>Bacillati</taxon>
        <taxon>Actinomycetota</taxon>
        <taxon>Actinomycetes</taxon>
        <taxon>Actinopolysporales</taxon>
        <taxon>Actinopolysporaceae</taxon>
        <taxon>Haloactinomyces</taxon>
    </lineage>
</organism>
<evidence type="ECO:0000313" key="1">
    <source>
        <dbReference type="EMBL" id="MDR7300107.1"/>
    </source>
</evidence>
<dbReference type="PANTHER" id="PTHR43798:SF5">
    <property type="entry name" value="MONOACYLGLYCEROL LIPASE ABHD6"/>
    <property type="match status" value="1"/>
</dbReference>
<dbReference type="SUPFAM" id="SSF53474">
    <property type="entry name" value="alpha/beta-Hydrolases"/>
    <property type="match status" value="1"/>
</dbReference>
<proteinExistence type="predicted"/>
<dbReference type="GO" id="GO:0047372">
    <property type="term" value="F:monoacylglycerol lipase activity"/>
    <property type="evidence" value="ECO:0007669"/>
    <property type="project" value="TreeGrafter"/>
</dbReference>
<dbReference type="GO" id="GO:0016020">
    <property type="term" value="C:membrane"/>
    <property type="evidence" value="ECO:0007669"/>
    <property type="project" value="TreeGrafter"/>
</dbReference>
<comment type="caution">
    <text evidence="1">The sequence shown here is derived from an EMBL/GenBank/DDBJ whole genome shotgun (WGS) entry which is preliminary data.</text>
</comment>
<dbReference type="GO" id="GO:0046464">
    <property type="term" value="P:acylglycerol catabolic process"/>
    <property type="evidence" value="ECO:0007669"/>
    <property type="project" value="TreeGrafter"/>
</dbReference>